<organism evidence="1 2">
    <name type="scientific">Ignelater luminosus</name>
    <name type="common">Cucubano</name>
    <name type="synonym">Pyrophorus luminosus</name>
    <dbReference type="NCBI Taxonomy" id="2038154"/>
    <lineage>
        <taxon>Eukaryota</taxon>
        <taxon>Metazoa</taxon>
        <taxon>Ecdysozoa</taxon>
        <taxon>Arthropoda</taxon>
        <taxon>Hexapoda</taxon>
        <taxon>Insecta</taxon>
        <taxon>Pterygota</taxon>
        <taxon>Neoptera</taxon>
        <taxon>Endopterygota</taxon>
        <taxon>Coleoptera</taxon>
        <taxon>Polyphaga</taxon>
        <taxon>Elateriformia</taxon>
        <taxon>Elateroidea</taxon>
        <taxon>Elateridae</taxon>
        <taxon>Agrypninae</taxon>
        <taxon>Pyrophorini</taxon>
        <taxon>Ignelater</taxon>
    </lineage>
</organism>
<dbReference type="Proteomes" id="UP000801492">
    <property type="component" value="Unassembled WGS sequence"/>
</dbReference>
<comment type="caution">
    <text evidence="1">The sequence shown here is derived from an EMBL/GenBank/DDBJ whole genome shotgun (WGS) entry which is preliminary data.</text>
</comment>
<dbReference type="AlphaFoldDB" id="A0A8K0CHU0"/>
<name>A0A8K0CHU0_IGNLU</name>
<evidence type="ECO:0000313" key="2">
    <source>
        <dbReference type="Proteomes" id="UP000801492"/>
    </source>
</evidence>
<accession>A0A8K0CHU0</accession>
<reference evidence="1" key="1">
    <citation type="submission" date="2019-08" db="EMBL/GenBank/DDBJ databases">
        <title>The genome of the North American firefly Photinus pyralis.</title>
        <authorList>
            <consortium name="Photinus pyralis genome working group"/>
            <person name="Fallon T.R."/>
            <person name="Sander Lower S.E."/>
            <person name="Weng J.-K."/>
        </authorList>
    </citation>
    <scope>NUCLEOTIDE SEQUENCE</scope>
    <source>
        <strain evidence="1">TRF0915ILg1</strain>
        <tissue evidence="1">Whole body</tissue>
    </source>
</reference>
<feature type="non-terminal residue" evidence="1">
    <location>
        <position position="1"/>
    </location>
</feature>
<gene>
    <name evidence="1" type="ORF">ILUMI_18539</name>
</gene>
<dbReference type="EMBL" id="VTPC01082492">
    <property type="protein sequence ID" value="KAF2887634.1"/>
    <property type="molecule type" value="Genomic_DNA"/>
</dbReference>
<proteinExistence type="predicted"/>
<keyword evidence="2" id="KW-1185">Reference proteome</keyword>
<protein>
    <submittedName>
        <fullName evidence="1">Uncharacterized protein</fullName>
    </submittedName>
</protein>
<evidence type="ECO:0000313" key="1">
    <source>
        <dbReference type="EMBL" id="KAF2887634.1"/>
    </source>
</evidence>
<sequence>MEDLIHYFSKDEVLRKYKFCGPKTFCNDKTMKDFFHTDRTTAISFKPIQKTCVSCETDLCNVVDITAVATTWARNSVVLAFVQ</sequence>